<dbReference type="Proteomes" id="UP000298340">
    <property type="component" value="Unassembled WGS sequence"/>
</dbReference>
<name>A0A4Y7U4P0_9FLAO</name>
<proteinExistence type="predicted"/>
<feature type="non-terminal residue" evidence="1">
    <location>
        <position position="155"/>
    </location>
</feature>
<evidence type="ECO:0000313" key="2">
    <source>
        <dbReference type="Proteomes" id="UP000298340"/>
    </source>
</evidence>
<feature type="non-terminal residue" evidence="1">
    <location>
        <position position="1"/>
    </location>
</feature>
<accession>A0A4Y7U4P0</accession>
<gene>
    <name evidence="1" type="ORF">D0809_25735</name>
</gene>
<dbReference type="EMBL" id="QWDN01000268">
    <property type="protein sequence ID" value="TEB41396.1"/>
    <property type="molecule type" value="Genomic_DNA"/>
</dbReference>
<protein>
    <submittedName>
        <fullName evidence="1">Uncharacterized protein</fullName>
    </submittedName>
</protein>
<evidence type="ECO:0000313" key="1">
    <source>
        <dbReference type="EMBL" id="TEB41396.1"/>
    </source>
</evidence>
<sequence>PDSEAALLHYTTSFKAAMPLLIPFWPRDIIAVTQQGDVENTNGKIHMNQAGSRSGILFASVTKPKTGSVFYFQNLTSISPYCEATQTSLADTVGGTWPEIGFQLPVTNEKPLPSDKAYIISDAYVLFSDTIIDNEITETQQFLNNLAQVYTVLPH</sequence>
<comment type="caution">
    <text evidence="1">The sequence shown here is derived from an EMBL/GenBank/DDBJ whole genome shotgun (WGS) entry which is preliminary data.</text>
</comment>
<dbReference type="AlphaFoldDB" id="A0A4Y7U4P0"/>
<reference evidence="1 2" key="1">
    <citation type="journal article" date="2018" name="Syst. Appl. Microbiol.">
        <title>Flavobacterium circumlabens sp. nov. and Flavobacterium cupreum sp. nov., two psychrotrophic species isolated from Antarctic environmental samples.</title>
        <authorList>
            <person name="Kralova S."/>
            <person name="Busse H.J."/>
            <person name="Svec P."/>
            <person name="Maslanova I."/>
            <person name="Stankova E."/>
            <person name="Bartak M."/>
            <person name="Sedlacek I."/>
        </authorList>
    </citation>
    <scope>NUCLEOTIDE SEQUENCE [LARGE SCALE GENOMIC DNA]</scope>
    <source>
        <strain evidence="1 2">CCM 8828</strain>
    </source>
</reference>
<organism evidence="1 2">
    <name type="scientific">Flavobacterium circumlabens</name>
    <dbReference type="NCBI Taxonomy" id="2133765"/>
    <lineage>
        <taxon>Bacteria</taxon>
        <taxon>Pseudomonadati</taxon>
        <taxon>Bacteroidota</taxon>
        <taxon>Flavobacteriia</taxon>
        <taxon>Flavobacteriales</taxon>
        <taxon>Flavobacteriaceae</taxon>
        <taxon>Flavobacterium</taxon>
    </lineage>
</organism>